<dbReference type="Proteomes" id="UP000479710">
    <property type="component" value="Unassembled WGS sequence"/>
</dbReference>
<accession>A0A6G1DNV7</accession>
<evidence type="ECO:0000313" key="2">
    <source>
        <dbReference type="Proteomes" id="UP000479710"/>
    </source>
</evidence>
<evidence type="ECO:0000313" key="1">
    <source>
        <dbReference type="EMBL" id="KAF0914187.1"/>
    </source>
</evidence>
<organism evidence="1 2">
    <name type="scientific">Oryza meyeriana var. granulata</name>
    <dbReference type="NCBI Taxonomy" id="110450"/>
    <lineage>
        <taxon>Eukaryota</taxon>
        <taxon>Viridiplantae</taxon>
        <taxon>Streptophyta</taxon>
        <taxon>Embryophyta</taxon>
        <taxon>Tracheophyta</taxon>
        <taxon>Spermatophyta</taxon>
        <taxon>Magnoliopsida</taxon>
        <taxon>Liliopsida</taxon>
        <taxon>Poales</taxon>
        <taxon>Poaceae</taxon>
        <taxon>BOP clade</taxon>
        <taxon>Oryzoideae</taxon>
        <taxon>Oryzeae</taxon>
        <taxon>Oryzinae</taxon>
        <taxon>Oryza</taxon>
        <taxon>Oryza meyeriana</taxon>
    </lineage>
</organism>
<protein>
    <submittedName>
        <fullName evidence="1">Uncharacterized protein</fullName>
    </submittedName>
</protein>
<comment type="caution">
    <text evidence="1">The sequence shown here is derived from an EMBL/GenBank/DDBJ whole genome shotgun (WGS) entry which is preliminary data.</text>
</comment>
<proteinExistence type="predicted"/>
<dbReference type="EMBL" id="SPHZ02000006">
    <property type="protein sequence ID" value="KAF0914187.1"/>
    <property type="molecule type" value="Genomic_DNA"/>
</dbReference>
<name>A0A6G1DNV7_9ORYZ</name>
<sequence length="80" mass="7852">MASVMTGHGHAVDLAPATTGCIEFSLGYDNARQISPRGGGGGAGGGGEGDGRRKLAMVSLGLVVTAADPLCSFLSFVVAS</sequence>
<reference evidence="1 2" key="1">
    <citation type="submission" date="2019-11" db="EMBL/GenBank/DDBJ databases">
        <title>Whole genome sequence of Oryza granulata.</title>
        <authorList>
            <person name="Li W."/>
        </authorList>
    </citation>
    <scope>NUCLEOTIDE SEQUENCE [LARGE SCALE GENOMIC DNA]</scope>
    <source>
        <strain evidence="2">cv. Menghai</strain>
        <tissue evidence="1">Leaf</tissue>
    </source>
</reference>
<keyword evidence="2" id="KW-1185">Reference proteome</keyword>
<gene>
    <name evidence="1" type="ORF">E2562_027603</name>
</gene>
<dbReference type="AlphaFoldDB" id="A0A6G1DNV7"/>